<dbReference type="RefSeq" id="WP_088355243.1">
    <property type="nucleotide sequence ID" value="NZ_CP061813.1"/>
</dbReference>
<dbReference type="SUPFAM" id="SSF53850">
    <property type="entry name" value="Periplasmic binding protein-like II"/>
    <property type="match status" value="1"/>
</dbReference>
<gene>
    <name evidence="2" type="ORF">H9I45_00540</name>
</gene>
<dbReference type="InterPro" id="IPR038404">
    <property type="entry name" value="TRAP_DctP_sf"/>
</dbReference>
<dbReference type="NCBIfam" id="TIGR00787">
    <property type="entry name" value="dctP"/>
    <property type="match status" value="1"/>
</dbReference>
<dbReference type="InterPro" id="IPR004682">
    <property type="entry name" value="TRAP_DctP"/>
</dbReference>
<evidence type="ECO:0000256" key="1">
    <source>
        <dbReference type="ARBA" id="ARBA00022729"/>
    </source>
</evidence>
<accession>A0A7L8AGM2</accession>
<dbReference type="EMBL" id="CP061813">
    <property type="protein sequence ID" value="QOD60959.1"/>
    <property type="molecule type" value="Genomic_DNA"/>
</dbReference>
<sequence>MKKNTLFLSLFLFSFSILFIGCKSKDDVKILRLGHSLDTQHPVHKAMVILGEKLKEKSNGKFIVNIYPSSQLGGERECLELLQIGSLDITKVSAAVLENFIPEYKVFSVPYMFRDKAHTFSVFDSEIGESLLLKGEKFRLRGLTFYDAGSRSFYMKENPIKSPSDLKGKKIRVQKSNMAVAMVNDLGGSPTPISWGELYTALQQGVVDGAENNPPSFFTSKHYEVCKFYSLDEHTSVPDVLLIGTDTWSRLNDQEKKWLEEAVAESTIAQRRLWAASEKESLEAVKKAGVTVIYPDKKPFEAQTKGILELFKDDAEMKALISSIKNEQ</sequence>
<dbReference type="InterPro" id="IPR018389">
    <property type="entry name" value="DctP_fam"/>
</dbReference>
<dbReference type="PROSITE" id="PS51257">
    <property type="entry name" value="PROKAR_LIPOPROTEIN"/>
    <property type="match status" value="1"/>
</dbReference>
<dbReference type="Pfam" id="PF03480">
    <property type="entry name" value="DctP"/>
    <property type="match status" value="1"/>
</dbReference>
<name>A0A7L8AGM2_9FLAO</name>
<dbReference type="CDD" id="cd13671">
    <property type="entry name" value="PBP2_TRAP_SBP_like_3"/>
    <property type="match status" value="1"/>
</dbReference>
<dbReference type="Gene3D" id="3.40.190.170">
    <property type="entry name" value="Bacterial extracellular solute-binding protein, family 7"/>
    <property type="match status" value="1"/>
</dbReference>
<dbReference type="Proteomes" id="UP000516764">
    <property type="component" value="Chromosome"/>
</dbReference>
<keyword evidence="1" id="KW-0732">Signal</keyword>
<organism evidence="2 3">
    <name type="scientific">Polaribacter haliotis</name>
    <dbReference type="NCBI Taxonomy" id="1888915"/>
    <lineage>
        <taxon>Bacteria</taxon>
        <taxon>Pseudomonadati</taxon>
        <taxon>Bacteroidota</taxon>
        <taxon>Flavobacteriia</taxon>
        <taxon>Flavobacteriales</taxon>
        <taxon>Flavobacteriaceae</taxon>
    </lineage>
</organism>
<keyword evidence="3" id="KW-1185">Reference proteome</keyword>
<dbReference type="GO" id="GO:0030246">
    <property type="term" value="F:carbohydrate binding"/>
    <property type="evidence" value="ECO:0007669"/>
    <property type="project" value="TreeGrafter"/>
</dbReference>
<dbReference type="GO" id="GO:0030288">
    <property type="term" value="C:outer membrane-bounded periplasmic space"/>
    <property type="evidence" value="ECO:0007669"/>
    <property type="project" value="InterPro"/>
</dbReference>
<dbReference type="OrthoDB" id="9776801at2"/>
<dbReference type="PIRSF" id="PIRSF006470">
    <property type="entry name" value="DctB"/>
    <property type="match status" value="1"/>
</dbReference>
<dbReference type="KEGG" id="phal:H9I45_00540"/>
<reference evidence="2 3" key="1">
    <citation type="journal article" date="2016" name="Int. J. Syst. Evol. Microbiol.">
        <title>Polaribacter haliotis sp. nov., isolated from the gut of abalone Haliotis discus hannai.</title>
        <authorList>
            <person name="Kim Y.O."/>
            <person name="Park I.S."/>
            <person name="Park S."/>
            <person name="Nam B.H."/>
            <person name="Park J.M."/>
            <person name="Kim D.G."/>
            <person name="Yoon J.H."/>
        </authorList>
    </citation>
    <scope>NUCLEOTIDE SEQUENCE [LARGE SCALE GENOMIC DNA]</scope>
    <source>
        <strain evidence="2 3">KCTC 52418</strain>
    </source>
</reference>
<dbReference type="NCBIfam" id="NF037995">
    <property type="entry name" value="TRAP_S1"/>
    <property type="match status" value="1"/>
</dbReference>
<dbReference type="PANTHER" id="PTHR33376">
    <property type="match status" value="1"/>
</dbReference>
<proteinExistence type="predicted"/>
<dbReference type="AlphaFoldDB" id="A0A7L8AGM2"/>
<evidence type="ECO:0000313" key="3">
    <source>
        <dbReference type="Proteomes" id="UP000516764"/>
    </source>
</evidence>
<evidence type="ECO:0000313" key="2">
    <source>
        <dbReference type="EMBL" id="QOD60959.1"/>
    </source>
</evidence>
<dbReference type="PANTHER" id="PTHR33376:SF2">
    <property type="entry name" value="DICARBOXYLATE-BINDING PERIPLASMIC PROTEIN"/>
    <property type="match status" value="1"/>
</dbReference>
<dbReference type="GO" id="GO:0055085">
    <property type="term" value="P:transmembrane transport"/>
    <property type="evidence" value="ECO:0007669"/>
    <property type="project" value="InterPro"/>
</dbReference>
<protein>
    <submittedName>
        <fullName evidence="2">TRAP transporter substrate-binding protein</fullName>
    </submittedName>
</protein>